<dbReference type="AlphaFoldDB" id="S5XLI4"/>
<dbReference type="PANTHER" id="PTHR36917:SF1">
    <property type="entry name" value="INNER MEMBRANE-SPANNING PROTEIN YCIB"/>
    <property type="match status" value="1"/>
</dbReference>
<dbReference type="OrthoDB" id="9788219at2"/>
<sequence length="205" mass="22971">MTEPKKPAPLAKAVLEFGPALLFLLTFLALKNKTVTLGGTEYQGFVVATMVFVPVQVIATLILWRMTGKISVMQIMTLVLVVFFGGLTAWLNDPKFLEMKPTILYLFFAGLLGLSLALRRNWLQAVMGEALPMQPEGWRILTIRLVVLFLAMAALNEIVRHTMSQSAWVWFKTIGLVVIMFGFFIANAKLFERYALPAKDEDSRG</sequence>
<keyword evidence="5" id="KW-0997">Cell inner membrane</keyword>
<gene>
    <name evidence="5" type="primary">yciB</name>
    <name evidence="6" type="ORF">JCM7686_0940</name>
</gene>
<evidence type="ECO:0000256" key="3">
    <source>
        <dbReference type="ARBA" id="ARBA00022989"/>
    </source>
</evidence>
<keyword evidence="4 5" id="KW-0472">Membrane</keyword>
<comment type="subcellular location">
    <subcellularLocation>
        <location evidence="5">Cell inner membrane</location>
        <topology evidence="5">Multi-pass membrane protein</topology>
    </subcellularLocation>
</comment>
<evidence type="ECO:0000256" key="4">
    <source>
        <dbReference type="ARBA" id="ARBA00023136"/>
    </source>
</evidence>
<evidence type="ECO:0000313" key="7">
    <source>
        <dbReference type="Proteomes" id="UP000015480"/>
    </source>
</evidence>
<feature type="transmembrane region" description="Helical" evidence="5">
    <location>
        <begin position="167"/>
        <end position="186"/>
    </location>
</feature>
<accession>S5XLI4</accession>
<dbReference type="HOGENOM" id="CLU_089554_1_1_5"/>
<keyword evidence="7" id="KW-1185">Reference proteome</keyword>
<keyword evidence="3 5" id="KW-1133">Transmembrane helix</keyword>
<dbReference type="HAMAP" id="MF_00189">
    <property type="entry name" value="YciB"/>
    <property type="match status" value="1"/>
</dbReference>
<dbReference type="GO" id="GO:0005886">
    <property type="term" value="C:plasma membrane"/>
    <property type="evidence" value="ECO:0007669"/>
    <property type="project" value="UniProtKB-SubCell"/>
</dbReference>
<dbReference type="PATRIC" id="fig|1367847.3.peg.903"/>
<feature type="transmembrane region" description="Helical" evidence="5">
    <location>
        <begin position="102"/>
        <end position="118"/>
    </location>
</feature>
<dbReference type="EMBL" id="CP006650">
    <property type="protein sequence ID" value="AGT08049.1"/>
    <property type="molecule type" value="Genomic_DNA"/>
</dbReference>
<protein>
    <recommendedName>
        <fullName evidence="5">Inner membrane-spanning protein YciB</fullName>
    </recommendedName>
</protein>
<organism evidence="6 7">
    <name type="scientific">Paracoccus aminophilus JCM 7686</name>
    <dbReference type="NCBI Taxonomy" id="1367847"/>
    <lineage>
        <taxon>Bacteria</taxon>
        <taxon>Pseudomonadati</taxon>
        <taxon>Pseudomonadota</taxon>
        <taxon>Alphaproteobacteria</taxon>
        <taxon>Rhodobacterales</taxon>
        <taxon>Paracoccaceae</taxon>
        <taxon>Paracoccus</taxon>
    </lineage>
</organism>
<proteinExistence type="inferred from homology"/>
<reference evidence="6 7" key="1">
    <citation type="journal article" date="2014" name="BMC Genomics">
        <title>Architecture and functions of a multipartite genome of the methylotrophic bacterium Paracoccus aminophilus JCM 7686, containing primary and secondary chromids.</title>
        <authorList>
            <person name="Dziewit L."/>
            <person name="Czarnecki J."/>
            <person name="Wibberg D."/>
            <person name="Radlinska M."/>
            <person name="Mrozek P."/>
            <person name="Szymczak M."/>
            <person name="Schluter A."/>
            <person name="Puhler A."/>
            <person name="Bartosik D."/>
        </authorList>
    </citation>
    <scope>NUCLEOTIDE SEQUENCE [LARGE SCALE GENOMIC DNA]</scope>
    <source>
        <strain evidence="6">JCM 7686</strain>
    </source>
</reference>
<dbReference type="STRING" id="1367847.JCM7686_0940"/>
<dbReference type="KEGG" id="pami:JCM7686_0940"/>
<feature type="transmembrane region" description="Helical" evidence="5">
    <location>
        <begin position="12"/>
        <end position="30"/>
    </location>
</feature>
<name>S5XLI4_PARAH</name>
<evidence type="ECO:0000313" key="6">
    <source>
        <dbReference type="EMBL" id="AGT08049.1"/>
    </source>
</evidence>
<comment type="function">
    <text evidence="5">Plays a role in cell envelope biogenesis, maintenance of cell envelope integrity and membrane homeostasis.</text>
</comment>
<dbReference type="PANTHER" id="PTHR36917">
    <property type="entry name" value="INTRACELLULAR SEPTATION PROTEIN A-RELATED"/>
    <property type="match status" value="1"/>
</dbReference>
<dbReference type="Pfam" id="PF04279">
    <property type="entry name" value="IspA"/>
    <property type="match status" value="1"/>
</dbReference>
<keyword evidence="2 5" id="KW-0812">Transmembrane</keyword>
<feature type="transmembrane region" description="Helical" evidence="5">
    <location>
        <begin position="42"/>
        <end position="64"/>
    </location>
</feature>
<dbReference type="eggNOG" id="COG2917">
    <property type="taxonomic scope" value="Bacteria"/>
</dbReference>
<comment type="similarity">
    <text evidence="5">Belongs to the YciB family.</text>
</comment>
<evidence type="ECO:0000256" key="2">
    <source>
        <dbReference type="ARBA" id="ARBA00022692"/>
    </source>
</evidence>
<evidence type="ECO:0000256" key="1">
    <source>
        <dbReference type="ARBA" id="ARBA00022475"/>
    </source>
</evidence>
<feature type="transmembrane region" description="Helical" evidence="5">
    <location>
        <begin position="71"/>
        <end position="90"/>
    </location>
</feature>
<feature type="transmembrane region" description="Helical" evidence="5">
    <location>
        <begin position="138"/>
        <end position="155"/>
    </location>
</feature>
<dbReference type="InterPro" id="IPR006008">
    <property type="entry name" value="YciB"/>
</dbReference>
<dbReference type="Proteomes" id="UP000015480">
    <property type="component" value="Chromosome"/>
</dbReference>
<evidence type="ECO:0000256" key="5">
    <source>
        <dbReference type="HAMAP-Rule" id="MF_00189"/>
    </source>
</evidence>
<dbReference type="RefSeq" id="WP_020949688.1">
    <property type="nucleotide sequence ID" value="NC_022041.1"/>
</dbReference>
<keyword evidence="1 5" id="KW-1003">Cell membrane</keyword>